<dbReference type="InterPro" id="IPR003593">
    <property type="entry name" value="AAA+_ATPase"/>
</dbReference>
<gene>
    <name evidence="3" type="ORF">K491DRAFT_596738</name>
</gene>
<dbReference type="InterPro" id="IPR054289">
    <property type="entry name" value="DUF7025"/>
</dbReference>
<evidence type="ECO:0000256" key="1">
    <source>
        <dbReference type="SAM" id="MobiDB-lite"/>
    </source>
</evidence>
<name>A0A6A6T948_9PLEO</name>
<feature type="domain" description="AAA+ ATPase" evidence="2">
    <location>
        <begin position="451"/>
        <end position="578"/>
    </location>
</feature>
<keyword evidence="3" id="KW-0378">Hydrolase</keyword>
<feature type="region of interest" description="Disordered" evidence="1">
    <location>
        <begin position="685"/>
        <end position="722"/>
    </location>
</feature>
<accession>A0A6A6T948</accession>
<dbReference type="Pfam" id="PF00004">
    <property type="entry name" value="AAA"/>
    <property type="match status" value="1"/>
</dbReference>
<dbReference type="InterPro" id="IPR056599">
    <property type="entry name" value="AAA_lid_fung"/>
</dbReference>
<dbReference type="AlphaFoldDB" id="A0A6A6T948"/>
<dbReference type="Pfam" id="PF22942">
    <property type="entry name" value="DUF7025"/>
    <property type="match status" value="1"/>
</dbReference>
<evidence type="ECO:0000259" key="2">
    <source>
        <dbReference type="SMART" id="SM00382"/>
    </source>
</evidence>
<dbReference type="EMBL" id="MU004335">
    <property type="protein sequence ID" value="KAF2656515.1"/>
    <property type="molecule type" value="Genomic_DNA"/>
</dbReference>
<dbReference type="Proteomes" id="UP000799324">
    <property type="component" value="Unassembled WGS sequence"/>
</dbReference>
<feature type="compositionally biased region" description="Basic and acidic residues" evidence="1">
    <location>
        <begin position="685"/>
        <end position="703"/>
    </location>
</feature>
<dbReference type="OrthoDB" id="10042665at2759"/>
<evidence type="ECO:0000313" key="3">
    <source>
        <dbReference type="EMBL" id="KAF2656515.1"/>
    </source>
</evidence>
<dbReference type="SUPFAM" id="SSF52540">
    <property type="entry name" value="P-loop containing nucleoside triphosphate hydrolases"/>
    <property type="match status" value="1"/>
</dbReference>
<evidence type="ECO:0000313" key="4">
    <source>
        <dbReference type="Proteomes" id="UP000799324"/>
    </source>
</evidence>
<dbReference type="InterPro" id="IPR003959">
    <property type="entry name" value="ATPase_AAA_core"/>
</dbReference>
<dbReference type="GO" id="GO:0005524">
    <property type="term" value="F:ATP binding"/>
    <property type="evidence" value="ECO:0007669"/>
    <property type="project" value="InterPro"/>
</dbReference>
<reference evidence="3" key="1">
    <citation type="journal article" date="2020" name="Stud. Mycol.">
        <title>101 Dothideomycetes genomes: a test case for predicting lifestyles and emergence of pathogens.</title>
        <authorList>
            <person name="Haridas S."/>
            <person name="Albert R."/>
            <person name="Binder M."/>
            <person name="Bloem J."/>
            <person name="Labutti K."/>
            <person name="Salamov A."/>
            <person name="Andreopoulos B."/>
            <person name="Baker S."/>
            <person name="Barry K."/>
            <person name="Bills G."/>
            <person name="Bluhm B."/>
            <person name="Cannon C."/>
            <person name="Castanera R."/>
            <person name="Culley D."/>
            <person name="Daum C."/>
            <person name="Ezra D."/>
            <person name="Gonzalez J."/>
            <person name="Henrissat B."/>
            <person name="Kuo A."/>
            <person name="Liang C."/>
            <person name="Lipzen A."/>
            <person name="Lutzoni F."/>
            <person name="Magnuson J."/>
            <person name="Mondo S."/>
            <person name="Nolan M."/>
            <person name="Ohm R."/>
            <person name="Pangilinan J."/>
            <person name="Park H.-J."/>
            <person name="Ramirez L."/>
            <person name="Alfaro M."/>
            <person name="Sun H."/>
            <person name="Tritt A."/>
            <person name="Yoshinaga Y."/>
            <person name="Zwiers L.-H."/>
            <person name="Turgeon B."/>
            <person name="Goodwin S."/>
            <person name="Spatafora J."/>
            <person name="Crous P."/>
            <person name="Grigoriev I."/>
        </authorList>
    </citation>
    <scope>NUCLEOTIDE SEQUENCE</scope>
    <source>
        <strain evidence="3">CBS 122681</strain>
    </source>
</reference>
<dbReference type="InterPro" id="IPR027417">
    <property type="entry name" value="P-loop_NTPase"/>
</dbReference>
<dbReference type="Gene3D" id="3.40.50.300">
    <property type="entry name" value="P-loop containing nucleotide triphosphate hydrolases"/>
    <property type="match status" value="1"/>
</dbReference>
<sequence>MTSFDHATEFVVDADRRGELPVIEEKKKLDCSLSSRPQKPRAGGKDKLRRQHEDRVSSKVLQVHSQLLLNVLRSVIQYATGNDDYQNGIFHYPYKDLFRHWEDIARYKTDLHDTRSKHPAAYNLECDKHIDILLQYLHAQPMLRIPEHMMAWKRAKPMTTFAGLWLLLKPCEDVYVQEDGKLNAFVVDKVLGGANYAIEIGDSTTLNTYRVRVWNLNFDGKVIYRRSRWIILPYFDGEREIASLPLFPTKFHDDANGAATRKKLIERGKRYFSYCKKPTFLEYTGPGLKEGWKSRARVVIDHSPRPWTNDDLKEIENWELTRDDMENNLGEEIRVPQCECIECSRSRFMSEVHQVTMFSDYDDIKPKEKKDLSQHQYLLLASHVFAFILKDRDYDVVEVDGLAEPLIVVDAINRLVMDPTNKGIIKAIAKTYTDSEGGSMFSADFIHGKGEGQILLLHGPPGTGKTLTAESVAEFTSRPLLSLTAADLGDEPEELEKHLMQFFKYANDWDAVVLIDEADVYLEERSIENLKRNSVVSVFLRALDYFQGILFLTTNRVGRFDEAFMSRIHVSIGYDRLDDNARAQIWDNLFLKLREDYKQRGGPQIEYEYDAKQYVKQSSEVRKLSWNGREIRNAFQTAVALAVNDSKEANESRPNAVVIPEIKEKHLAQVVKLSSAFKDYMRATRHNKDESEHAYLHGNRDDAANTPKRSPNESGTIKRRTE</sequence>
<dbReference type="CDD" id="cd19481">
    <property type="entry name" value="RecA-like_protease"/>
    <property type="match status" value="1"/>
</dbReference>
<feature type="region of interest" description="Disordered" evidence="1">
    <location>
        <begin position="29"/>
        <end position="56"/>
    </location>
</feature>
<feature type="compositionally biased region" description="Basic and acidic residues" evidence="1">
    <location>
        <begin position="43"/>
        <end position="56"/>
    </location>
</feature>
<organism evidence="3 4">
    <name type="scientific">Lophiostoma macrostomum CBS 122681</name>
    <dbReference type="NCBI Taxonomy" id="1314788"/>
    <lineage>
        <taxon>Eukaryota</taxon>
        <taxon>Fungi</taxon>
        <taxon>Dikarya</taxon>
        <taxon>Ascomycota</taxon>
        <taxon>Pezizomycotina</taxon>
        <taxon>Dothideomycetes</taxon>
        <taxon>Pleosporomycetidae</taxon>
        <taxon>Pleosporales</taxon>
        <taxon>Lophiostomataceae</taxon>
        <taxon>Lophiostoma</taxon>
    </lineage>
</organism>
<protein>
    <submittedName>
        <fullName evidence="3">P-loop containing nucleoside triphosphate hydrolase protein</fullName>
    </submittedName>
</protein>
<dbReference type="Pfam" id="PF23232">
    <property type="entry name" value="AAA_lid_13"/>
    <property type="match status" value="1"/>
</dbReference>
<dbReference type="PANTHER" id="PTHR46411:SF4">
    <property type="entry name" value="AAA+ ATPASE DOMAIN-CONTAINING PROTEIN"/>
    <property type="match status" value="1"/>
</dbReference>
<dbReference type="SMART" id="SM00382">
    <property type="entry name" value="AAA"/>
    <property type="match status" value="1"/>
</dbReference>
<dbReference type="GO" id="GO:0016887">
    <property type="term" value="F:ATP hydrolysis activity"/>
    <property type="evidence" value="ECO:0007669"/>
    <property type="project" value="InterPro"/>
</dbReference>
<proteinExistence type="predicted"/>
<keyword evidence="4" id="KW-1185">Reference proteome</keyword>
<dbReference type="PANTHER" id="PTHR46411">
    <property type="entry name" value="FAMILY ATPASE, PUTATIVE-RELATED"/>
    <property type="match status" value="1"/>
</dbReference>